<evidence type="ECO:0000313" key="7">
    <source>
        <dbReference type="EMBL" id="CAH0387796.1"/>
    </source>
</evidence>
<dbReference type="InterPro" id="IPR027417">
    <property type="entry name" value="P-loop_NTPase"/>
</dbReference>
<dbReference type="FunFam" id="1.10.8.60:FF:000160">
    <property type="entry name" value="WGS project CABT00000000 data, contig 2.55"/>
    <property type="match status" value="1"/>
</dbReference>
<feature type="domain" description="AAA+ ATPase" evidence="6">
    <location>
        <begin position="482"/>
        <end position="801"/>
    </location>
</feature>
<sequence>MADFRIKRLTNLFYDVVKGKKTVNSNNANLFLEAVTHQSGAVQILSRIVASEHALQGLLLAFSSDTSLEFLNGPLTSFLMYIKDPELQTLCGGAVVRKLVGKLMEAPLTFKSFVKEAKSQTLNEKALCAFAWLLLQLLTLPTVEAISYLPVAEDPAIQRALINSTGTSSYETRTLGQRIIKIANTLAGSSTSKNVSLGQQGPGGRHDNDFAEIHNISIYPTSDELRTKSPFLPRACDVQQRAQESDGLANHIDWQFRLLREDMLRDLREELAMWGQPKKRRRLLVIENLSMAGIQCDQRTFWSLMLRCRDELPPFKDLKPNERKQFLKDNPKFLRNGFLACLFVGNDFITLGTLVRDENLLTQLPTVLCIQLPPSGIEKVLLQLKEASSGIRLLQVDTAIFSYEPILTQLKEMRELSLGQEIVAWKVGDPVPPPDYNLSEELLDLMEHLYIDCSHDLQSYLRLQNSTKLDQAQAECFLTALQQKVTVIQGPPGTGKSFIGSLIGKAIYQWSTEKILIVCYTHHALDEFVKDLLNLGIPDQEIVRLGSVHKAKQQTKSLALKELRQTMKLTREQYNMVSAKKLDVTKYGNDLYRAFGEFAQFNPNHRDLLGFLEFADEDLPFFSAFKVPEDEDGYTFVTRSGDKVNDLYLVQRWANGQDAGIFRDKIPRYCREVWSLPNDVRFQKCRQWYQELAKERAKQVRETGNLYNDSIGEVDKILLEKDLAVIRSKRIIACTTTAAAKYSEAIQCISPGVLLVEEAGEILESHVLTALGPSTKHLILIGDHKQLRPKVSYELSVERGLGYDLNRSLFERLILKGFPHHTLYAQHRMRPEISAFVREMTYPELKDAQDTEGRPNLRGFTDNIIFVNHSELETELTGFRELCDSTATSSKQNQFEANMTLKCVRYLGQQGYRSDEIVVLTPYLGQLRLLYDVLKAFNDPVLNDLDSHDLVRAGLMPDASAQISKPGLRISTIDNFQGEEAKIIVASLTRSNASNDIGFMYAPERLNVLISRARDALILIGNAEHFMGSRKGGDLWTRFIGMLKAGNHVFDGFPVRCERHPDRSTLLKKPIDFDLECPDGGCKEPCDKTLNCGIHKCPDKCHLLHDHSKIKCMANVTSKCPKGHVNKRRCHAKNPDVCKKCEIEEKKARKAADQKVKEQEEEVKHLLKMADLDLEIQRIKDEAALKEAEKQREAALRQKQKELQLAKEMAQKKLASDINQIPSTPAPVNQSVVAPLAPVAAGTGQPQPKLKPGPLSGAEADWEKQKKLEGASNDAIDALMKLTGLEAVKEKMLDIKTKIETAALQGTDVKKERFSVTMLGNPGTGKTTVARIYGQFLASVNAIPGAEFVEITGASLANDGVAGAKKKIQELVKAGGGVFFLDEAYQLASGNNYGGAAVLDYLLAEIEEQRGTIVFILAGYKKEMEKFFEHNPGFASRVPHQLDFADYSDEDLLKMLGKMIETKYNGRAKLEGGLDGLYARILIKRQGRQRGSRNYGNARDLENTWARVTERQAARFRKERREGANFDPLLFTKADIIGPEPSDAVKNSAAWRKLQELIGLESVKRAVAVFVKRIEVNYARELAEEEPLQVSLNRLFLGSPGTGKTTVAKLYGAILADLGLLSKGEVVCKGPADFVGAVLGESEKNTKAILAASTGKVLLIDEAYGLSPVTGNIGSSGGGDIYKTAVIDTIVAEVQSTPGEDRCVLLLGYTDLMKDMLKNANPGLKRRFPLESAFVFEDYDDEALRKILEQKLKAQGLKATDKAKDVAINLLSRLRDQPNFGNAGEVENLLSRAKDNWQKRQMDKDITDSVIFEPEDFDEKHDRAQKSDLSVKELFSDIVGLEQLKDKLEGYQKMTVNLKRRKKEPRMFIPYNYVFKGPPGTGKTTVARRIAQFYYNIGILPTNEYTDCSAADLVAAYVGQTALKTKETLRSALGKVLFIDEAYRLADDHFGKEAINEIVDCLTKPDFIGRIVVILAGYTDDMNQFLKVNPGLASRFPEEVFFESMQPKQCIELLHSQLLKSDLEVETDIYTPNVPGYRRISERFSELRKLPSWGNGRDVITLAKKIVGTAFRNADPSIATIKVTSAEVLQALNAMLVEQTARSMPNTSVRNIQNKPFNLPVQSQNNTFAPPKITTSSSVKTACPTACPPPEPEEEVSLVKAKKQSDGRDPGVSDAVWQQLQLDMQAQKKREEQAQAEIQQQEKMLQEAQQKLKEALEQFKLEAEKVAEKVRGEEEARRLQELEKARIRAIELKRAQEEEERRLQALREAQQRERQREQEAQKKLRQMGVCPVGYRWIKQSSGYRCAGGSHFVSDQQLGF</sequence>
<dbReference type="GO" id="GO:0005524">
    <property type="term" value="F:ATP binding"/>
    <property type="evidence" value="ECO:0007669"/>
    <property type="project" value="UniProtKB-KW"/>
</dbReference>
<evidence type="ECO:0000256" key="2">
    <source>
        <dbReference type="ARBA" id="ARBA00022741"/>
    </source>
</evidence>
<keyword evidence="4" id="KW-0175">Coiled coil</keyword>
<feature type="coiled-coil region" evidence="4">
    <location>
        <begin position="2177"/>
        <end position="2287"/>
    </location>
</feature>
<proteinExistence type="inferred from homology"/>
<organism evidence="7 8">
    <name type="scientific">Bemisia tabaci</name>
    <name type="common">Sweetpotato whitefly</name>
    <name type="synonym">Aleurodes tabaci</name>
    <dbReference type="NCBI Taxonomy" id="7038"/>
    <lineage>
        <taxon>Eukaryota</taxon>
        <taxon>Metazoa</taxon>
        <taxon>Ecdysozoa</taxon>
        <taxon>Arthropoda</taxon>
        <taxon>Hexapoda</taxon>
        <taxon>Insecta</taxon>
        <taxon>Pterygota</taxon>
        <taxon>Neoptera</taxon>
        <taxon>Paraneoptera</taxon>
        <taxon>Hemiptera</taxon>
        <taxon>Sternorrhyncha</taxon>
        <taxon>Aleyrodoidea</taxon>
        <taxon>Aleyrodidae</taxon>
        <taxon>Aleyrodinae</taxon>
        <taxon>Bemisia</taxon>
    </lineage>
</organism>
<feature type="compositionally biased region" description="Polar residues" evidence="5">
    <location>
        <begin position="2131"/>
        <end position="2140"/>
    </location>
</feature>
<dbReference type="InterPro" id="IPR041627">
    <property type="entry name" value="AAA_lid_6"/>
</dbReference>
<evidence type="ECO:0000256" key="1">
    <source>
        <dbReference type="ARBA" id="ARBA00010378"/>
    </source>
</evidence>
<dbReference type="GO" id="GO:0004386">
    <property type="term" value="F:helicase activity"/>
    <property type="evidence" value="ECO:0007669"/>
    <property type="project" value="InterPro"/>
</dbReference>
<comment type="similarity">
    <text evidence="1">Belongs to the CbxX/CfxQ family.</text>
</comment>
<feature type="coiled-coil region" evidence="4">
    <location>
        <begin position="1141"/>
        <end position="1213"/>
    </location>
</feature>
<dbReference type="SUPFAM" id="SSF52540">
    <property type="entry name" value="P-loop containing nucleoside triphosphate hydrolases"/>
    <property type="match status" value="4"/>
</dbReference>
<evidence type="ECO:0000259" key="6">
    <source>
        <dbReference type="SMART" id="SM00382"/>
    </source>
</evidence>
<dbReference type="InterPro" id="IPR000641">
    <property type="entry name" value="CbxX/CfxQ"/>
</dbReference>
<feature type="domain" description="AAA+ ATPase" evidence="6">
    <location>
        <begin position="1312"/>
        <end position="1448"/>
    </location>
</feature>
<dbReference type="InterPro" id="IPR047187">
    <property type="entry name" value="SF1_C_Upf1"/>
</dbReference>
<dbReference type="InterPro" id="IPR003959">
    <property type="entry name" value="ATPase_AAA_core"/>
</dbReference>
<feature type="domain" description="AAA+ ATPase" evidence="6">
    <location>
        <begin position="1590"/>
        <end position="1734"/>
    </location>
</feature>
<dbReference type="PRINTS" id="PR00819">
    <property type="entry name" value="CBXCFQXSUPER"/>
</dbReference>
<dbReference type="CDD" id="cd18808">
    <property type="entry name" value="SF1_C_Upf1"/>
    <property type="match status" value="1"/>
</dbReference>
<dbReference type="KEGG" id="btab:109039891"/>
<keyword evidence="8" id="KW-1185">Reference proteome</keyword>
<dbReference type="CDD" id="cd17936">
    <property type="entry name" value="EEXXEc_NFX1"/>
    <property type="match status" value="1"/>
</dbReference>
<dbReference type="Gene3D" id="1.10.8.60">
    <property type="match status" value="1"/>
</dbReference>
<dbReference type="InterPro" id="IPR041677">
    <property type="entry name" value="DNA2/NAM7_AAA_11"/>
</dbReference>
<dbReference type="Pfam" id="PF13087">
    <property type="entry name" value="AAA_12"/>
    <property type="match status" value="1"/>
</dbReference>
<evidence type="ECO:0000256" key="5">
    <source>
        <dbReference type="SAM" id="MobiDB-lite"/>
    </source>
</evidence>
<dbReference type="SMART" id="SM00382">
    <property type="entry name" value="AAA"/>
    <property type="match status" value="4"/>
</dbReference>
<keyword evidence="3" id="KW-0067">ATP-binding</keyword>
<dbReference type="InterPro" id="IPR041679">
    <property type="entry name" value="DNA2/NAM7-like_C"/>
</dbReference>
<dbReference type="Pfam" id="PF13086">
    <property type="entry name" value="AAA_11"/>
    <property type="match status" value="1"/>
</dbReference>
<evidence type="ECO:0000256" key="4">
    <source>
        <dbReference type="SAM" id="Coils"/>
    </source>
</evidence>
<dbReference type="CDD" id="cd06008">
    <property type="entry name" value="NF-X1-zinc-finger"/>
    <property type="match status" value="1"/>
</dbReference>
<dbReference type="Pfam" id="PF00004">
    <property type="entry name" value="AAA"/>
    <property type="match status" value="3"/>
</dbReference>
<evidence type="ECO:0000313" key="8">
    <source>
        <dbReference type="Proteomes" id="UP001152759"/>
    </source>
</evidence>
<accession>A0A9P0ACC8</accession>
<dbReference type="Pfam" id="PF17866">
    <property type="entry name" value="AAA_lid_6"/>
    <property type="match status" value="1"/>
</dbReference>
<protein>
    <recommendedName>
        <fullName evidence="6">AAA+ ATPase domain-containing protein</fullName>
    </recommendedName>
</protein>
<keyword evidence="2" id="KW-0547">Nucleotide-binding</keyword>
<name>A0A9P0ACC8_BEMTA</name>
<dbReference type="PANTHER" id="PTHR43392:SF2">
    <property type="entry name" value="AAA-TYPE ATPASE FAMILY PROTEIN _ ANKYRIN REPEAT FAMILY PROTEIN"/>
    <property type="match status" value="1"/>
</dbReference>
<feature type="domain" description="AAA+ ATPase" evidence="6">
    <location>
        <begin position="1869"/>
        <end position="2006"/>
    </location>
</feature>
<dbReference type="InterPro" id="IPR003593">
    <property type="entry name" value="AAA+_ATPase"/>
</dbReference>
<gene>
    <name evidence="7" type="ORF">BEMITA_LOCUS6767</name>
</gene>
<dbReference type="Gene3D" id="3.40.50.300">
    <property type="entry name" value="P-loop containing nucleotide triphosphate hydrolases"/>
    <property type="match status" value="5"/>
</dbReference>
<dbReference type="EMBL" id="OU963864">
    <property type="protein sequence ID" value="CAH0387796.1"/>
    <property type="molecule type" value="Genomic_DNA"/>
</dbReference>
<dbReference type="CDD" id="cd00009">
    <property type="entry name" value="AAA"/>
    <property type="match status" value="2"/>
</dbReference>
<dbReference type="FunFam" id="3.40.50.300:FF:001660">
    <property type="entry name" value="NF-X1 finger and helicase protein, putative"/>
    <property type="match status" value="1"/>
</dbReference>
<dbReference type="GO" id="GO:0016887">
    <property type="term" value="F:ATP hydrolysis activity"/>
    <property type="evidence" value="ECO:0007669"/>
    <property type="project" value="InterPro"/>
</dbReference>
<dbReference type="PANTHER" id="PTHR43392">
    <property type="entry name" value="AAA-TYPE ATPASE FAMILY PROTEIN / ANKYRIN REPEAT FAMILY PROTEIN"/>
    <property type="match status" value="1"/>
</dbReference>
<reference evidence="7" key="1">
    <citation type="submission" date="2021-12" db="EMBL/GenBank/DDBJ databases">
        <authorList>
            <person name="King R."/>
        </authorList>
    </citation>
    <scope>NUCLEOTIDE SEQUENCE</scope>
</reference>
<feature type="region of interest" description="Disordered" evidence="5">
    <location>
        <begin position="1240"/>
        <end position="1260"/>
    </location>
</feature>
<dbReference type="Proteomes" id="UP001152759">
    <property type="component" value="Chromosome 3"/>
</dbReference>
<feature type="region of interest" description="Disordered" evidence="5">
    <location>
        <begin position="2131"/>
        <end position="2154"/>
    </location>
</feature>
<dbReference type="InterPro" id="IPR050773">
    <property type="entry name" value="CbxX/CfxQ_RuBisCO_ESX"/>
</dbReference>
<evidence type="ECO:0000256" key="3">
    <source>
        <dbReference type="ARBA" id="ARBA00022840"/>
    </source>
</evidence>
<dbReference type="FunFam" id="3.40.50.300:FF:000216">
    <property type="entry name" value="Type VII secretion ATPase EccA"/>
    <property type="match status" value="3"/>
</dbReference>